<dbReference type="SUPFAM" id="SSF53474">
    <property type="entry name" value="alpha/beta-Hydrolases"/>
    <property type="match status" value="1"/>
</dbReference>
<dbReference type="InterPro" id="IPR008391">
    <property type="entry name" value="AXE1_dom"/>
</dbReference>
<comment type="caution">
    <text evidence="3">The sequence shown here is derived from an EMBL/GenBank/DDBJ whole genome shotgun (WGS) entry which is preliminary data.</text>
</comment>
<keyword evidence="3" id="KW-0378">Hydrolase</keyword>
<dbReference type="Gene3D" id="3.40.50.1820">
    <property type="entry name" value="alpha/beta hydrolase"/>
    <property type="match status" value="1"/>
</dbReference>
<proteinExistence type="predicted"/>
<keyword evidence="4" id="KW-1185">Reference proteome</keyword>
<sequence>MQGQSAKRFDEVRYGVPVALTDLPLDDLRTFRPDVAEPDDFDAFWRRTIDEARALSSPPTLTPAETPIDQLVIEDLIFSGFGGEPIRAWVTRPRDAADAAPRPAVVEFIGYGGGRGIAGERLQWAAAGYVHVLMDTRGQGSNWGSGGDTPDPHGSDSASTGFMTRGISRPDEYYYRRVFTDAVRAVDTVREFDFVDGNRVSVTGSSQGGGISLAAAALHPDVFAVMPDVPFLCHFRWSVDRTPDHPYREIERYLAVHRNRVDDVFRTLSYFDGVNFARRIRMPALFSVALMDGIVLPSSVFAAYNRLASTDAEIEVYPYNGHESGQTEQWLRQTRWLAERI</sequence>
<dbReference type="PANTHER" id="PTHR40111">
    <property type="entry name" value="CEPHALOSPORIN-C DEACETYLASE"/>
    <property type="match status" value="1"/>
</dbReference>
<dbReference type="EC" id="3.1.1.41" evidence="3"/>
<evidence type="ECO:0000256" key="1">
    <source>
        <dbReference type="SAM" id="MobiDB-lite"/>
    </source>
</evidence>
<organism evidence="3 4">
    <name type="scientific">Microbacterium murale</name>
    <dbReference type="NCBI Taxonomy" id="1081040"/>
    <lineage>
        <taxon>Bacteria</taxon>
        <taxon>Bacillati</taxon>
        <taxon>Actinomycetota</taxon>
        <taxon>Actinomycetes</taxon>
        <taxon>Micrococcales</taxon>
        <taxon>Microbacteriaceae</taxon>
        <taxon>Microbacterium</taxon>
    </lineage>
</organism>
<reference evidence="3 4" key="1">
    <citation type="submission" date="2023-07" db="EMBL/GenBank/DDBJ databases">
        <title>Comparative genomics of wheat-associated soil bacteria to identify genetic determinants of phenazine resistance.</title>
        <authorList>
            <person name="Mouncey N."/>
        </authorList>
    </citation>
    <scope>NUCLEOTIDE SEQUENCE [LARGE SCALE GENOMIC DNA]</scope>
    <source>
        <strain evidence="3 4">W2I7</strain>
    </source>
</reference>
<dbReference type="EMBL" id="JAUSXK010000001">
    <property type="protein sequence ID" value="MDQ0644618.1"/>
    <property type="molecule type" value="Genomic_DNA"/>
</dbReference>
<dbReference type="Pfam" id="PF05448">
    <property type="entry name" value="AXE1"/>
    <property type="match status" value="1"/>
</dbReference>
<evidence type="ECO:0000259" key="2">
    <source>
        <dbReference type="Pfam" id="PF05448"/>
    </source>
</evidence>
<evidence type="ECO:0000313" key="4">
    <source>
        <dbReference type="Proteomes" id="UP001239085"/>
    </source>
</evidence>
<feature type="domain" description="Acetyl xylan esterase" evidence="2">
    <location>
        <begin position="19"/>
        <end position="338"/>
    </location>
</feature>
<dbReference type="PANTHER" id="PTHR40111:SF1">
    <property type="entry name" value="CEPHALOSPORIN-C DEACETYLASE"/>
    <property type="match status" value="1"/>
</dbReference>
<feature type="region of interest" description="Disordered" evidence="1">
    <location>
        <begin position="140"/>
        <end position="164"/>
    </location>
</feature>
<dbReference type="GO" id="GO:0047739">
    <property type="term" value="F:cephalosporin-C deacetylase activity"/>
    <property type="evidence" value="ECO:0007669"/>
    <property type="project" value="UniProtKB-EC"/>
</dbReference>
<gene>
    <name evidence="3" type="ORF">QFZ46_002778</name>
</gene>
<dbReference type="InterPro" id="IPR029058">
    <property type="entry name" value="AB_hydrolase_fold"/>
</dbReference>
<dbReference type="InterPro" id="IPR039069">
    <property type="entry name" value="CE7"/>
</dbReference>
<protein>
    <submittedName>
        <fullName evidence="3">Cephalosporin-C deacetylase</fullName>
        <ecNumber evidence="3">3.1.1.41</ecNumber>
    </submittedName>
</protein>
<dbReference type="Proteomes" id="UP001239085">
    <property type="component" value="Unassembled WGS sequence"/>
</dbReference>
<accession>A0ABU0PBA7</accession>
<evidence type="ECO:0000313" key="3">
    <source>
        <dbReference type="EMBL" id="MDQ0644618.1"/>
    </source>
</evidence>
<name>A0ABU0PBA7_9MICO</name>